<organism evidence="1 2">
    <name type="scientific">Rubidibacter lacunae KORDI 51-2</name>
    <dbReference type="NCBI Taxonomy" id="582515"/>
    <lineage>
        <taxon>Bacteria</taxon>
        <taxon>Bacillati</taxon>
        <taxon>Cyanobacteriota</taxon>
        <taxon>Cyanophyceae</taxon>
        <taxon>Oscillatoriophycideae</taxon>
        <taxon>Chroococcales</taxon>
        <taxon>Aphanothecaceae</taxon>
        <taxon>Rubidibacter</taxon>
    </lineage>
</organism>
<reference evidence="1 2" key="1">
    <citation type="submission" date="2013-05" db="EMBL/GenBank/DDBJ databases">
        <title>Draft genome sequence of Rubidibacter lacunae KORDI 51-2.</title>
        <authorList>
            <person name="Choi D.H."/>
            <person name="Noh J.H."/>
            <person name="Kwon K.-K."/>
            <person name="Lee J.-H."/>
            <person name="Ryu J.-Y."/>
        </authorList>
    </citation>
    <scope>NUCLEOTIDE SEQUENCE [LARGE SCALE GENOMIC DNA]</scope>
    <source>
        <strain evidence="1 2">KORDI 51-2</strain>
    </source>
</reference>
<dbReference type="OrthoDB" id="457015at2"/>
<sequence>MDEAYGTYVERAGRLTQKTVYHAQLDNIQESPKYERDERGYYHPAAFPGFSIVTPLAGEDVDNPKFYGQLQDAQIQLLRQVSEDLLVPVPPASLHFTLADLIWADAYREATAASQEFDEQIQACVAKSFAEFARQPGERGTLQWQVLGLMLRPRAIVAVLLPRDERSYERLLSLRRAIYQNEALLNLGVEQQYLFTAHVTLGYFGAIPPELDRVTLCELLAATNDRWLEAEPQVFDIKRAELRRFTDMEHFSRTEKFPTLEF</sequence>
<accession>U5D6L3</accession>
<keyword evidence="2" id="KW-1185">Reference proteome</keyword>
<evidence type="ECO:0000313" key="2">
    <source>
        <dbReference type="Proteomes" id="UP000016960"/>
    </source>
</evidence>
<proteinExistence type="predicted"/>
<protein>
    <recommendedName>
        <fullName evidence="3">DUF1868 domain-containing protein</fullName>
    </recommendedName>
</protein>
<comment type="caution">
    <text evidence="1">The sequence shown here is derived from an EMBL/GenBank/DDBJ whole genome shotgun (WGS) entry which is preliminary data.</text>
</comment>
<evidence type="ECO:0000313" key="1">
    <source>
        <dbReference type="EMBL" id="ERN40298.1"/>
    </source>
</evidence>
<name>U5D6L3_9CHRO</name>
<dbReference type="PATRIC" id="fig|582515.4.peg.3642"/>
<dbReference type="EMBL" id="ASSJ01000079">
    <property type="protein sequence ID" value="ERN40298.1"/>
    <property type="molecule type" value="Genomic_DNA"/>
</dbReference>
<dbReference type="Gene3D" id="3.90.1140.10">
    <property type="entry name" value="Cyclic phosphodiesterase"/>
    <property type="match status" value="1"/>
</dbReference>
<dbReference type="SUPFAM" id="SSF55144">
    <property type="entry name" value="LigT-like"/>
    <property type="match status" value="1"/>
</dbReference>
<dbReference type="RefSeq" id="WP_022608847.1">
    <property type="nucleotide sequence ID" value="NZ_ASSJ01000079.1"/>
</dbReference>
<dbReference type="eggNOG" id="COG5255">
    <property type="taxonomic scope" value="Bacteria"/>
</dbReference>
<dbReference type="InParanoid" id="U5D6L3"/>
<dbReference type="Proteomes" id="UP000016960">
    <property type="component" value="Unassembled WGS sequence"/>
</dbReference>
<dbReference type="AlphaFoldDB" id="U5D6L3"/>
<dbReference type="STRING" id="582515.KR51_00032440"/>
<evidence type="ECO:0008006" key="3">
    <source>
        <dbReference type="Google" id="ProtNLM"/>
    </source>
</evidence>
<gene>
    <name evidence="1" type="ORF">KR51_00032440</name>
</gene>
<dbReference type="InterPro" id="IPR009097">
    <property type="entry name" value="Cyclic_Pdiesterase"/>
</dbReference>